<dbReference type="AlphaFoldDB" id="F9GMD6"/>
<protein>
    <recommendedName>
        <fullName evidence="3 7">Protein SprT</fullName>
    </recommendedName>
</protein>
<evidence type="ECO:0000256" key="3">
    <source>
        <dbReference type="ARBA" id="ARBA00020082"/>
    </source>
</evidence>
<name>F9GMD6_HAEHA</name>
<dbReference type="InterPro" id="IPR006640">
    <property type="entry name" value="SprT-like_domain"/>
</dbReference>
<keyword evidence="4 7" id="KW-0963">Cytoplasm</keyword>
<dbReference type="GO" id="GO:0008270">
    <property type="term" value="F:zinc ion binding"/>
    <property type="evidence" value="ECO:0007669"/>
    <property type="project" value="UniProtKB-UniRule"/>
</dbReference>
<dbReference type="InterPro" id="IPR023483">
    <property type="entry name" value="Uncharacterised_SprT"/>
</dbReference>
<dbReference type="GO" id="GO:0005737">
    <property type="term" value="C:cytoplasm"/>
    <property type="evidence" value="ECO:0007669"/>
    <property type="project" value="UniProtKB-SubCell"/>
</dbReference>
<comment type="similarity">
    <text evidence="2 7">Belongs to the SprT family.</text>
</comment>
<dbReference type="NCBIfam" id="NF003421">
    <property type="entry name" value="PRK04860.1"/>
    <property type="match status" value="1"/>
</dbReference>
<evidence type="ECO:0000259" key="8">
    <source>
        <dbReference type="SMART" id="SM00731"/>
    </source>
</evidence>
<reference evidence="9 10" key="1">
    <citation type="journal article" date="2011" name="J. Bacteriol.">
        <title>Genome Sequences for Five Strains of the Emerging Pathogen Haemophilus haemolyticus.</title>
        <authorList>
            <person name="Jordan I.K."/>
            <person name="Conley A.B."/>
            <person name="Antonov I.V."/>
            <person name="Arthur R.A."/>
            <person name="Cook E.D."/>
            <person name="Cooper G.P."/>
            <person name="Jones B.L."/>
            <person name="Knipe K.M."/>
            <person name="Lee K.J."/>
            <person name="Liu X."/>
            <person name="Mitchell G.J."/>
            <person name="Pande P.R."/>
            <person name="Petit R.A."/>
            <person name="Qin S."/>
            <person name="Rajan V.N."/>
            <person name="Sarda S."/>
            <person name="Sebastian A."/>
            <person name="Tang S."/>
            <person name="Thapliyal R."/>
            <person name="Varghese N.J."/>
            <person name="Ye T."/>
            <person name="Katz L.S."/>
            <person name="Wang X."/>
            <person name="Rowe L."/>
            <person name="Frace M."/>
            <person name="Mayer L.W."/>
        </authorList>
    </citation>
    <scope>NUCLEOTIDE SEQUENCE [LARGE SCALE GENOMIC DNA]</scope>
    <source>
        <strain evidence="9 10">M19501</strain>
    </source>
</reference>
<evidence type="ECO:0000313" key="9">
    <source>
        <dbReference type="EMBL" id="EGT77352.1"/>
    </source>
</evidence>
<feature type="binding site" evidence="7">
    <location>
        <position position="105"/>
    </location>
    <ligand>
        <name>Zn(2+)</name>
        <dbReference type="ChEBI" id="CHEBI:29105"/>
    </ligand>
</feature>
<feature type="binding site" evidence="7">
    <location>
        <position position="109"/>
    </location>
    <ligand>
        <name>Zn(2+)</name>
        <dbReference type="ChEBI" id="CHEBI:29105"/>
    </ligand>
</feature>
<keyword evidence="5 7" id="KW-0479">Metal-binding</keyword>
<organism evidence="9 10">
    <name type="scientific">Haemophilus haemolyticus M19501</name>
    <dbReference type="NCBI Taxonomy" id="1028803"/>
    <lineage>
        <taxon>Bacteria</taxon>
        <taxon>Pseudomonadati</taxon>
        <taxon>Pseudomonadota</taxon>
        <taxon>Gammaproteobacteria</taxon>
        <taxon>Pasteurellales</taxon>
        <taxon>Pasteurellaceae</taxon>
        <taxon>Haemophilus</taxon>
    </lineage>
</organism>
<dbReference type="PANTHER" id="PTHR38773">
    <property type="entry name" value="PROTEIN SPRT"/>
    <property type="match status" value="1"/>
</dbReference>
<dbReference type="Proteomes" id="UP000003258">
    <property type="component" value="Unassembled WGS sequence"/>
</dbReference>
<proteinExistence type="inferred from homology"/>
<dbReference type="HAMAP" id="MF_00746">
    <property type="entry name" value="SprT"/>
    <property type="match status" value="1"/>
</dbReference>
<dbReference type="Pfam" id="PF17283">
    <property type="entry name" value="Zn_ribbon_SprT"/>
    <property type="match status" value="1"/>
</dbReference>
<sequence length="196" mass="23260">MTTPDQPLIILSYKSRLSSGFFFSIMTSIEQIPFRHLKMQVQRKLNQSLLLAEAYFKRKFTMPEVNYDLRGIKAGVAYLQKNQIKFNRTLLQENADEFIRQVVPHELAHLIVYQMFGRVKPHGKEWQLVMNEIFKLPADTCHQFDIKNVQGKTFEYRCACQTHFLTIRRHNKIMKEHIEYLCKKCKGKLVFVDETE</sequence>
<accession>F9GMD6</accession>
<evidence type="ECO:0000313" key="10">
    <source>
        <dbReference type="Proteomes" id="UP000003258"/>
    </source>
</evidence>
<evidence type="ECO:0000256" key="6">
    <source>
        <dbReference type="ARBA" id="ARBA00022833"/>
    </source>
</evidence>
<keyword evidence="6 7" id="KW-0862">Zinc</keyword>
<dbReference type="EMBL" id="AFQO01000003">
    <property type="protein sequence ID" value="EGT77352.1"/>
    <property type="molecule type" value="Genomic_DNA"/>
</dbReference>
<evidence type="ECO:0000256" key="5">
    <source>
        <dbReference type="ARBA" id="ARBA00022723"/>
    </source>
</evidence>
<dbReference type="PANTHER" id="PTHR38773:SF1">
    <property type="entry name" value="PROTEIN SPRT"/>
    <property type="match status" value="1"/>
</dbReference>
<dbReference type="SMART" id="SM00731">
    <property type="entry name" value="SprT"/>
    <property type="match status" value="1"/>
</dbReference>
<evidence type="ECO:0000256" key="4">
    <source>
        <dbReference type="ARBA" id="ARBA00022490"/>
    </source>
</evidence>
<gene>
    <name evidence="7" type="primary">sprT</name>
    <name evidence="9" type="ORF">GG9_0319</name>
</gene>
<dbReference type="Gene3D" id="3.30.2010.10">
    <property type="entry name" value="Metalloproteases ('zincins'), catalytic domain"/>
    <property type="match status" value="1"/>
</dbReference>
<evidence type="ECO:0000256" key="1">
    <source>
        <dbReference type="ARBA" id="ARBA00004496"/>
    </source>
</evidence>
<feature type="domain" description="SprT-like" evidence="8">
    <location>
        <begin position="43"/>
        <end position="192"/>
    </location>
</feature>
<comment type="cofactor">
    <cofactor evidence="7">
        <name>Zn(2+)</name>
        <dbReference type="ChEBI" id="CHEBI:29105"/>
    </cofactor>
    <text evidence="7">Binds 1 zinc ion.</text>
</comment>
<feature type="active site" evidence="7">
    <location>
        <position position="106"/>
    </location>
</feature>
<evidence type="ECO:0000256" key="7">
    <source>
        <dbReference type="HAMAP-Rule" id="MF_00746"/>
    </source>
</evidence>
<comment type="subcellular location">
    <subcellularLocation>
        <location evidence="1 7">Cytoplasm</location>
    </subcellularLocation>
</comment>
<evidence type="ECO:0000256" key="2">
    <source>
        <dbReference type="ARBA" id="ARBA00006591"/>
    </source>
</evidence>
<dbReference type="PATRIC" id="fig|1028803.3.peg.329"/>
<dbReference type="GO" id="GO:0006950">
    <property type="term" value="P:response to stress"/>
    <property type="evidence" value="ECO:0007669"/>
    <property type="project" value="UniProtKB-ARBA"/>
</dbReference>
<dbReference type="Pfam" id="PF10263">
    <property type="entry name" value="SprT-like"/>
    <property type="match status" value="1"/>
</dbReference>
<dbReference type="eggNOG" id="COG3091">
    <property type="taxonomic scope" value="Bacteria"/>
</dbReference>
<dbReference type="InterPro" id="IPR035240">
    <property type="entry name" value="SprT_Zn_ribbon"/>
</dbReference>
<comment type="caution">
    <text evidence="9">The sequence shown here is derived from an EMBL/GenBank/DDBJ whole genome shotgun (WGS) entry which is preliminary data.</text>
</comment>